<keyword evidence="2" id="KW-0732">Signal</keyword>
<feature type="region of interest" description="Disordered" evidence="1">
    <location>
        <begin position="334"/>
        <end position="391"/>
    </location>
</feature>
<evidence type="ECO:0000259" key="3">
    <source>
        <dbReference type="Pfam" id="PF01471"/>
    </source>
</evidence>
<evidence type="ECO:0000256" key="2">
    <source>
        <dbReference type="SAM" id="SignalP"/>
    </source>
</evidence>
<dbReference type="Gene3D" id="1.10.101.10">
    <property type="entry name" value="PGBD-like superfamily/PGBD"/>
    <property type="match status" value="3"/>
</dbReference>
<feature type="chain" id="PRO_5046793012" evidence="2">
    <location>
        <begin position="24"/>
        <end position="391"/>
    </location>
</feature>
<feature type="compositionally biased region" description="Low complexity" evidence="1">
    <location>
        <begin position="353"/>
        <end position="375"/>
    </location>
</feature>
<dbReference type="InterPro" id="IPR036366">
    <property type="entry name" value="PGBDSf"/>
</dbReference>
<dbReference type="Proteomes" id="UP001596292">
    <property type="component" value="Unassembled WGS sequence"/>
</dbReference>
<evidence type="ECO:0000313" key="5">
    <source>
        <dbReference type="Proteomes" id="UP001596292"/>
    </source>
</evidence>
<reference evidence="5" key="1">
    <citation type="journal article" date="2019" name="Int. J. Syst. Evol. Microbiol.">
        <title>The Global Catalogue of Microorganisms (GCM) 10K type strain sequencing project: providing services to taxonomists for standard genome sequencing and annotation.</title>
        <authorList>
            <consortium name="The Broad Institute Genomics Platform"/>
            <consortium name="The Broad Institute Genome Sequencing Center for Infectious Disease"/>
            <person name="Wu L."/>
            <person name="Ma J."/>
        </authorList>
    </citation>
    <scope>NUCLEOTIDE SEQUENCE [LARGE SCALE GENOMIC DNA]</scope>
    <source>
        <strain evidence="5">CCUG 48316</strain>
    </source>
</reference>
<dbReference type="EMBL" id="JBHSWN010000001">
    <property type="protein sequence ID" value="MFC6791849.1"/>
    <property type="molecule type" value="Genomic_DNA"/>
</dbReference>
<dbReference type="RefSeq" id="WP_378973099.1">
    <property type="nucleotide sequence ID" value="NZ_JBHSWN010000001.1"/>
</dbReference>
<sequence length="391" mass="40935">MRLKEFFLVGTMITALAGGYAQAQQSAVSNQRVTQDQADGQGTQIYVSSAGVRQIQQALTQKGYSTGTVDGRWNPQTAAAARSYQQAQNMEPTGTLTIPLVYGLGLDRDIILGNRDERGAGQAGDQGTKQADNQRIVVERADSRGTPLYVSPAGIRQIQQALNQQGWNTGQVDGRWGPATVQASRSYQQAHGLEPTGRLEVGLVAALGLTDAIFSAAHGTGPQAANAARPQGTQAAGPGGDRQVDNQRIAVERTDTPGEPIWLNADGVRQIQQVLNQRGYAAGHLDGNWNNDTAIAATLFQQAQGLEPTGTLTTNLLATVGMSRWERGEFLGGMTARANTPGNPNAETTGSFTSASGRDTSASSASDGGSATKSDTSAPQGTRDTPAAGTR</sequence>
<feature type="domain" description="Peptidoglycan binding-like" evidence="3">
    <location>
        <begin position="49"/>
        <end position="96"/>
    </location>
</feature>
<feature type="signal peptide" evidence="2">
    <location>
        <begin position="1"/>
        <end position="23"/>
    </location>
</feature>
<gene>
    <name evidence="4" type="ORF">ACFQE0_20955</name>
</gene>
<feature type="compositionally biased region" description="Polar residues" evidence="1">
    <location>
        <begin position="337"/>
        <end position="352"/>
    </location>
</feature>
<evidence type="ECO:0000313" key="4">
    <source>
        <dbReference type="EMBL" id="MFC6791849.1"/>
    </source>
</evidence>
<dbReference type="InterPro" id="IPR002477">
    <property type="entry name" value="Peptidoglycan-bd-like"/>
</dbReference>
<comment type="caution">
    <text evidence="4">The sequence shown here is derived from an EMBL/GenBank/DDBJ whole genome shotgun (WGS) entry which is preliminary data.</text>
</comment>
<proteinExistence type="predicted"/>
<accession>A0ABW2BQ29</accession>
<feature type="region of interest" description="Disordered" evidence="1">
    <location>
        <begin position="221"/>
        <end position="242"/>
    </location>
</feature>
<feature type="domain" description="Peptidoglycan binding-like" evidence="3">
    <location>
        <begin position="265"/>
        <end position="318"/>
    </location>
</feature>
<organism evidence="4 5">
    <name type="scientific">Methylobacterium komagatae</name>
    <dbReference type="NCBI Taxonomy" id="374425"/>
    <lineage>
        <taxon>Bacteria</taxon>
        <taxon>Pseudomonadati</taxon>
        <taxon>Pseudomonadota</taxon>
        <taxon>Alphaproteobacteria</taxon>
        <taxon>Hyphomicrobiales</taxon>
        <taxon>Methylobacteriaceae</taxon>
        <taxon>Methylobacterium</taxon>
    </lineage>
</organism>
<keyword evidence="5" id="KW-1185">Reference proteome</keyword>
<dbReference type="InterPro" id="IPR036365">
    <property type="entry name" value="PGBD-like_sf"/>
</dbReference>
<dbReference type="Pfam" id="PF01471">
    <property type="entry name" value="PG_binding_1"/>
    <property type="match status" value="3"/>
</dbReference>
<feature type="domain" description="Peptidoglycan binding-like" evidence="3">
    <location>
        <begin position="153"/>
        <end position="201"/>
    </location>
</feature>
<protein>
    <submittedName>
        <fullName evidence="4">Peptidoglycan-binding protein</fullName>
    </submittedName>
</protein>
<evidence type="ECO:0000256" key="1">
    <source>
        <dbReference type="SAM" id="MobiDB-lite"/>
    </source>
</evidence>
<dbReference type="SUPFAM" id="SSF47090">
    <property type="entry name" value="PGBD-like"/>
    <property type="match status" value="3"/>
</dbReference>
<name>A0ABW2BQ29_9HYPH</name>